<protein>
    <submittedName>
        <fullName evidence="1">Uncharacterized protein</fullName>
    </submittedName>
</protein>
<evidence type="ECO:0000313" key="2">
    <source>
        <dbReference type="Proteomes" id="UP000317648"/>
    </source>
</evidence>
<reference evidence="1 2" key="1">
    <citation type="submission" date="2019-02" db="EMBL/GenBank/DDBJ databases">
        <title>Deep-cultivation of Planctomycetes and their phenomic and genomic characterization uncovers novel biology.</title>
        <authorList>
            <person name="Wiegand S."/>
            <person name="Jogler M."/>
            <person name="Boedeker C."/>
            <person name="Pinto D."/>
            <person name="Vollmers J."/>
            <person name="Rivas-Marin E."/>
            <person name="Kohn T."/>
            <person name="Peeters S.H."/>
            <person name="Heuer A."/>
            <person name="Rast P."/>
            <person name="Oberbeckmann S."/>
            <person name="Bunk B."/>
            <person name="Jeske O."/>
            <person name="Meyerdierks A."/>
            <person name="Storesund J.E."/>
            <person name="Kallscheuer N."/>
            <person name="Luecker S."/>
            <person name="Lage O.M."/>
            <person name="Pohl T."/>
            <person name="Merkel B.J."/>
            <person name="Hornburger P."/>
            <person name="Mueller R.-W."/>
            <person name="Bruemmer F."/>
            <person name="Labrenz M."/>
            <person name="Spormann A.M."/>
            <person name="Op den Camp H."/>
            <person name="Overmann J."/>
            <person name="Amann R."/>
            <person name="Jetten M.S.M."/>
            <person name="Mascher T."/>
            <person name="Medema M.H."/>
            <person name="Devos D.P."/>
            <person name="Kaster A.-K."/>
            <person name="Ovreas L."/>
            <person name="Rohde M."/>
            <person name="Galperin M.Y."/>
            <person name="Jogler C."/>
        </authorList>
    </citation>
    <scope>NUCLEOTIDE SEQUENCE [LARGE SCALE GENOMIC DNA]</scope>
    <source>
        <strain evidence="1 2">Pla85_3_4</strain>
    </source>
</reference>
<dbReference type="EMBL" id="CP036433">
    <property type="protein sequence ID" value="QDU99188.1"/>
    <property type="molecule type" value="Genomic_DNA"/>
</dbReference>
<organism evidence="1 2">
    <name type="scientific">Lignipirellula cremea</name>
    <dbReference type="NCBI Taxonomy" id="2528010"/>
    <lineage>
        <taxon>Bacteria</taxon>
        <taxon>Pseudomonadati</taxon>
        <taxon>Planctomycetota</taxon>
        <taxon>Planctomycetia</taxon>
        <taxon>Pirellulales</taxon>
        <taxon>Pirellulaceae</taxon>
        <taxon>Lignipirellula</taxon>
    </lineage>
</organism>
<dbReference type="KEGG" id="lcre:Pla8534_71010"/>
<evidence type="ECO:0000313" key="1">
    <source>
        <dbReference type="EMBL" id="QDU99188.1"/>
    </source>
</evidence>
<sequence>MQKRRSHDFGLRASAEETQPGPFVQVRTAVFEKSDHLRLPDLRAEVIRFLGDIFARNTALLSNILLGEGAVLSPSILATVH</sequence>
<dbReference type="Proteomes" id="UP000317648">
    <property type="component" value="Chromosome"/>
</dbReference>
<name>A0A518E538_9BACT</name>
<keyword evidence="2" id="KW-1185">Reference proteome</keyword>
<accession>A0A518E538</accession>
<proteinExistence type="predicted"/>
<gene>
    <name evidence="1" type="ORF">Pla8534_71010</name>
</gene>
<dbReference type="AlphaFoldDB" id="A0A518E538"/>